<evidence type="ECO:0000313" key="7">
    <source>
        <dbReference type="Proteomes" id="UP000195402"/>
    </source>
</evidence>
<comment type="subcellular location">
    <subcellularLocation>
        <location evidence="3">Cytoplasm</location>
        <location evidence="3">Cytosol</location>
    </subcellularLocation>
    <subcellularLocation>
        <location evidence="3">Nucleus</location>
    </subcellularLocation>
</comment>
<dbReference type="STRING" id="56857.A0A200QDI9"/>
<sequence length="105" mass="11984">MLEDAANPNFVEEVCALFFRDSVKYIANIEQALEISPLDFTKLDSQMYNFKGSSSSVGAAKVKEQVILFREYCQDGNAEGVKKAFEQVKKEVEELKKKIETYFQV</sequence>
<organism evidence="6 7">
    <name type="scientific">Macleaya cordata</name>
    <name type="common">Five-seeded plume-poppy</name>
    <name type="synonym">Bocconia cordata</name>
    <dbReference type="NCBI Taxonomy" id="56857"/>
    <lineage>
        <taxon>Eukaryota</taxon>
        <taxon>Viridiplantae</taxon>
        <taxon>Streptophyta</taxon>
        <taxon>Embryophyta</taxon>
        <taxon>Tracheophyta</taxon>
        <taxon>Spermatophyta</taxon>
        <taxon>Magnoliopsida</taxon>
        <taxon>Ranunculales</taxon>
        <taxon>Papaveraceae</taxon>
        <taxon>Papaveroideae</taxon>
        <taxon>Macleaya</taxon>
    </lineage>
</organism>
<feature type="coiled-coil region" evidence="4">
    <location>
        <begin position="78"/>
        <end position="105"/>
    </location>
</feature>
<reference evidence="6 7" key="1">
    <citation type="journal article" date="2017" name="Mol. Plant">
        <title>The Genome of Medicinal Plant Macleaya cordata Provides New Insights into Benzylisoquinoline Alkaloids Metabolism.</title>
        <authorList>
            <person name="Liu X."/>
            <person name="Liu Y."/>
            <person name="Huang P."/>
            <person name="Ma Y."/>
            <person name="Qing Z."/>
            <person name="Tang Q."/>
            <person name="Cao H."/>
            <person name="Cheng P."/>
            <person name="Zheng Y."/>
            <person name="Yuan Z."/>
            <person name="Zhou Y."/>
            <person name="Liu J."/>
            <person name="Tang Z."/>
            <person name="Zhuo Y."/>
            <person name="Zhang Y."/>
            <person name="Yu L."/>
            <person name="Huang J."/>
            <person name="Yang P."/>
            <person name="Peng Q."/>
            <person name="Zhang J."/>
            <person name="Jiang W."/>
            <person name="Zhang Z."/>
            <person name="Lin K."/>
            <person name="Ro D.K."/>
            <person name="Chen X."/>
            <person name="Xiong X."/>
            <person name="Shang Y."/>
            <person name="Huang S."/>
            <person name="Zeng J."/>
        </authorList>
    </citation>
    <scope>NUCLEOTIDE SEQUENCE [LARGE SCALE GENOMIC DNA]</scope>
    <source>
        <strain evidence="7">cv. BLH2017</strain>
        <tissue evidence="6">Root</tissue>
    </source>
</reference>
<dbReference type="GO" id="GO:0009736">
    <property type="term" value="P:cytokinin-activated signaling pathway"/>
    <property type="evidence" value="ECO:0007669"/>
    <property type="project" value="UniProtKB-KW"/>
</dbReference>
<evidence type="ECO:0000256" key="1">
    <source>
        <dbReference type="ARBA" id="ARBA00022864"/>
    </source>
</evidence>
<keyword evidence="4" id="KW-0175">Coiled coil</keyword>
<dbReference type="InParanoid" id="A0A200QDI9"/>
<proteinExistence type="predicted"/>
<dbReference type="EMBL" id="MVGT01002328">
    <property type="protein sequence ID" value="OVA08538.1"/>
    <property type="molecule type" value="Genomic_DNA"/>
</dbReference>
<feature type="domain" description="HPt" evidence="5">
    <location>
        <begin position="14"/>
        <end position="96"/>
    </location>
</feature>
<protein>
    <recommendedName>
        <fullName evidence="3">Histidine-containing phosphotransfer protein</fullName>
    </recommendedName>
</protein>
<accession>A0A200QDI9</accession>
<comment type="domain">
    <text evidence="3">Histidine-containing phosphotransfer domain (HPt) contains an active histidine that mediates the phosphotransfer.</text>
</comment>
<gene>
    <name evidence="6" type="ORF">BVC80_209g279</name>
</gene>
<dbReference type="InterPro" id="IPR036641">
    <property type="entry name" value="HPT_dom_sf"/>
</dbReference>
<keyword evidence="2 3" id="KW-0902">Two-component regulatory system</keyword>
<dbReference type="Proteomes" id="UP000195402">
    <property type="component" value="Unassembled WGS sequence"/>
</dbReference>
<dbReference type="Pfam" id="PF01627">
    <property type="entry name" value="Hpt"/>
    <property type="match status" value="1"/>
</dbReference>
<dbReference type="OMA" id="IEGCRNT"/>
<dbReference type="PANTHER" id="PTHR28242">
    <property type="entry name" value="PHOSPHORELAY INTERMEDIATE PROTEIN YPD1"/>
    <property type="match status" value="1"/>
</dbReference>
<evidence type="ECO:0000256" key="2">
    <source>
        <dbReference type="ARBA" id="ARBA00023012"/>
    </source>
</evidence>
<dbReference type="Gene3D" id="1.20.120.160">
    <property type="entry name" value="HPT domain"/>
    <property type="match status" value="1"/>
</dbReference>
<dbReference type="AlphaFoldDB" id="A0A200QDI9"/>
<dbReference type="SUPFAM" id="SSF47226">
    <property type="entry name" value="Histidine-containing phosphotransfer domain, HPT domain"/>
    <property type="match status" value="1"/>
</dbReference>
<comment type="function">
    <text evidence="3">Functions as a two-component phosphorelay mediators between cytokinin sensor histidine kinases and response regulators (B-type ARRs). Plays an important role in propagating cytokinin signal transduction.</text>
</comment>
<name>A0A200QDI9_MACCD</name>
<dbReference type="OrthoDB" id="1673781at2759"/>
<dbReference type="GO" id="GO:0005634">
    <property type="term" value="C:nucleus"/>
    <property type="evidence" value="ECO:0007669"/>
    <property type="project" value="UniProtKB-SubCell"/>
</dbReference>
<dbReference type="InterPro" id="IPR045871">
    <property type="entry name" value="AHP1-5/YPD1"/>
</dbReference>
<keyword evidence="6" id="KW-0418">Kinase</keyword>
<keyword evidence="7" id="KW-1185">Reference proteome</keyword>
<dbReference type="InterPro" id="IPR008207">
    <property type="entry name" value="Sig_transdc_His_kin_Hpt_dom"/>
</dbReference>
<dbReference type="GO" id="GO:0005829">
    <property type="term" value="C:cytosol"/>
    <property type="evidence" value="ECO:0007669"/>
    <property type="project" value="UniProtKB-SubCell"/>
</dbReference>
<keyword evidence="1 3" id="KW-0932">Cytokinin signaling pathway</keyword>
<evidence type="ECO:0000256" key="4">
    <source>
        <dbReference type="SAM" id="Coils"/>
    </source>
</evidence>
<comment type="caution">
    <text evidence="6">The sequence shown here is derived from an EMBL/GenBank/DDBJ whole genome shotgun (WGS) entry which is preliminary data.</text>
</comment>
<evidence type="ECO:0000256" key="3">
    <source>
        <dbReference type="RuleBase" id="RU369004"/>
    </source>
</evidence>
<dbReference type="PANTHER" id="PTHR28242:SF41">
    <property type="entry name" value="HISTIDINE CONTAINING PHOSPHOTRANSFER PROTEIN"/>
    <property type="match status" value="1"/>
</dbReference>
<dbReference type="GO" id="GO:0043424">
    <property type="term" value="F:protein histidine kinase binding"/>
    <property type="evidence" value="ECO:0007669"/>
    <property type="project" value="UniProtKB-UniRule"/>
</dbReference>
<evidence type="ECO:0000259" key="5">
    <source>
        <dbReference type="Pfam" id="PF01627"/>
    </source>
</evidence>
<dbReference type="GO" id="GO:0000160">
    <property type="term" value="P:phosphorelay signal transduction system"/>
    <property type="evidence" value="ECO:0007669"/>
    <property type="project" value="UniProtKB-UniRule"/>
</dbReference>
<evidence type="ECO:0000313" key="6">
    <source>
        <dbReference type="EMBL" id="OVA08538.1"/>
    </source>
</evidence>
<dbReference type="GO" id="GO:0009927">
    <property type="term" value="F:histidine phosphotransfer kinase activity"/>
    <property type="evidence" value="ECO:0007669"/>
    <property type="project" value="UniProtKB-UniRule"/>
</dbReference>
<keyword evidence="6" id="KW-0808">Transferase</keyword>